<reference evidence="3 4" key="1">
    <citation type="journal article" date="2013" name="Genome Announc.">
        <title>Whole-Genome Sequence of the Clinical Strain Corynebacterium argentoratense DSM 44202, Isolated from a Human Throat Specimen.</title>
        <authorList>
            <person name="Bomholt C."/>
            <person name="Glaub A."/>
            <person name="Gravermann K."/>
            <person name="Albersmeier A."/>
            <person name="Brinkrolf K."/>
            <person name="Ruckert C."/>
            <person name="Tauch A."/>
        </authorList>
    </citation>
    <scope>NUCLEOTIDE SEQUENCE [LARGE SCALE GENOMIC DNA]</scope>
    <source>
        <strain evidence="3">DSM 44202</strain>
    </source>
</reference>
<feature type="compositionally biased region" description="Low complexity" evidence="1">
    <location>
        <begin position="310"/>
        <end position="320"/>
    </location>
</feature>
<evidence type="ECO:0000256" key="1">
    <source>
        <dbReference type="SAM" id="MobiDB-lite"/>
    </source>
</evidence>
<proteinExistence type="predicted"/>
<feature type="region of interest" description="Disordered" evidence="1">
    <location>
        <begin position="244"/>
        <end position="320"/>
    </location>
</feature>
<keyword evidence="4" id="KW-1185">Reference proteome</keyword>
<keyword evidence="2" id="KW-0732">Signal</keyword>
<organism evidence="3 4">
    <name type="scientific">Corynebacterium argentoratense DSM 44202</name>
    <dbReference type="NCBI Taxonomy" id="1348662"/>
    <lineage>
        <taxon>Bacteria</taxon>
        <taxon>Bacillati</taxon>
        <taxon>Actinomycetota</taxon>
        <taxon>Actinomycetes</taxon>
        <taxon>Mycobacteriales</taxon>
        <taxon>Corynebacteriaceae</taxon>
        <taxon>Corynebacterium</taxon>
    </lineage>
</organism>
<feature type="compositionally biased region" description="Acidic residues" evidence="1">
    <location>
        <begin position="244"/>
        <end position="309"/>
    </location>
</feature>
<feature type="region of interest" description="Disordered" evidence="1">
    <location>
        <begin position="51"/>
        <end position="84"/>
    </location>
</feature>
<accession>U3GSV4</accession>
<dbReference type="Proteomes" id="UP000016943">
    <property type="component" value="Chromosome"/>
</dbReference>
<dbReference type="EMBL" id="CP006365">
    <property type="protein sequence ID" value="AGU14530.1"/>
    <property type="molecule type" value="Genomic_DNA"/>
</dbReference>
<dbReference type="KEGG" id="caz:CARG_01800"/>
<dbReference type="RefSeq" id="WP_020975669.1">
    <property type="nucleotide sequence ID" value="NC_022198.1"/>
</dbReference>
<evidence type="ECO:0008006" key="5">
    <source>
        <dbReference type="Google" id="ProtNLM"/>
    </source>
</evidence>
<feature type="compositionally biased region" description="Polar residues" evidence="1">
    <location>
        <begin position="67"/>
        <end position="84"/>
    </location>
</feature>
<feature type="signal peptide" evidence="2">
    <location>
        <begin position="1"/>
        <end position="19"/>
    </location>
</feature>
<sequence>MKSNIGILLSCAAAGSAVAGGIAFSSMNNDAAPSAEDYHIDVAVRSGFTITSKESSPSSDPLMPPNASAQSSTTSPSRAFSANQEFQPPLLRESAARVAPSVGAGRASTARERTTTKESTTETASHRRPPRSTPGTDTPAAPSRWQEFMNILNSNAALETNVYYGGVQIVRVTDTGLWMLMRTNEYGEPIEIMQSGYNSENPVSLLNFDALDPWEDVDMTPDDTGALPDAVDTLADADTLDTAEVEDTASAEDTDTDAEAVDTVDTVDTEESDSADADTELDTVDTADAVDVDDEVVVELSFTDDDSTTEDSTGTASDDA</sequence>
<dbReference type="HOGENOM" id="CLU_867948_0_0_11"/>
<gene>
    <name evidence="3" type="ORF">CARG_01800</name>
</gene>
<evidence type="ECO:0000313" key="4">
    <source>
        <dbReference type="Proteomes" id="UP000016943"/>
    </source>
</evidence>
<dbReference type="AlphaFoldDB" id="U3GSV4"/>
<feature type="compositionally biased region" description="Basic and acidic residues" evidence="1">
    <location>
        <begin position="109"/>
        <end position="120"/>
    </location>
</feature>
<dbReference type="GeneID" id="78249225"/>
<dbReference type="PATRIC" id="fig|1348662.3.peg.353"/>
<feature type="chain" id="PRO_5038638788" description="Secreted protein" evidence="2">
    <location>
        <begin position="20"/>
        <end position="320"/>
    </location>
</feature>
<name>U3GSV4_9CORY</name>
<feature type="region of interest" description="Disordered" evidence="1">
    <location>
        <begin position="96"/>
        <end position="142"/>
    </location>
</feature>
<protein>
    <recommendedName>
        <fullName evidence="5">Secreted protein</fullName>
    </recommendedName>
</protein>
<evidence type="ECO:0000256" key="2">
    <source>
        <dbReference type="SAM" id="SignalP"/>
    </source>
</evidence>
<evidence type="ECO:0000313" key="3">
    <source>
        <dbReference type="EMBL" id="AGU14530.1"/>
    </source>
</evidence>